<evidence type="ECO:0000256" key="1">
    <source>
        <dbReference type="ARBA" id="ARBA00023015"/>
    </source>
</evidence>
<dbReference type="Pfam" id="PF07729">
    <property type="entry name" value="FCD"/>
    <property type="match status" value="1"/>
</dbReference>
<dbReference type="GO" id="GO:0003700">
    <property type="term" value="F:DNA-binding transcription factor activity"/>
    <property type="evidence" value="ECO:0007669"/>
    <property type="project" value="InterPro"/>
</dbReference>
<evidence type="ECO:0000313" key="5">
    <source>
        <dbReference type="EMBL" id="EIT85444.1"/>
    </source>
</evidence>
<evidence type="ECO:0000256" key="3">
    <source>
        <dbReference type="ARBA" id="ARBA00023163"/>
    </source>
</evidence>
<evidence type="ECO:0000259" key="4">
    <source>
        <dbReference type="PROSITE" id="PS50949"/>
    </source>
</evidence>
<dbReference type="Proteomes" id="UP000004080">
    <property type="component" value="Unassembled WGS sequence"/>
</dbReference>
<proteinExistence type="predicted"/>
<dbReference type="InterPro" id="IPR036390">
    <property type="entry name" value="WH_DNA-bd_sf"/>
</dbReference>
<dbReference type="RefSeq" id="WP_007201969.1">
    <property type="nucleotide sequence ID" value="NZ_AKKV01000025.1"/>
</dbReference>
<dbReference type="InterPro" id="IPR011711">
    <property type="entry name" value="GntR_C"/>
</dbReference>
<keyword evidence="2" id="KW-0238">DNA-binding</keyword>
<dbReference type="SMART" id="SM00345">
    <property type="entry name" value="HTH_GNTR"/>
    <property type="match status" value="1"/>
</dbReference>
<dbReference type="SUPFAM" id="SSF48008">
    <property type="entry name" value="GntR ligand-binding domain-like"/>
    <property type="match status" value="1"/>
</dbReference>
<dbReference type="InterPro" id="IPR008920">
    <property type="entry name" value="TF_FadR/GntR_C"/>
</dbReference>
<dbReference type="PANTHER" id="PTHR43537">
    <property type="entry name" value="TRANSCRIPTIONAL REGULATOR, GNTR FAMILY"/>
    <property type="match status" value="1"/>
</dbReference>
<keyword evidence="6" id="KW-1185">Reference proteome</keyword>
<reference evidence="5 6" key="1">
    <citation type="journal article" date="2012" name="J. Bacteriol.">
        <title>Genome of Bacillus macauensis ZFHKF-1, a Long-Chain-Forming Bacterium.</title>
        <authorList>
            <person name="Cai L."/>
            <person name="Zhang T."/>
        </authorList>
    </citation>
    <scope>NUCLEOTIDE SEQUENCE [LARGE SCALE GENOMIC DNA]</scope>
    <source>
        <strain evidence="5 6">ZFHKF-1</strain>
    </source>
</reference>
<evidence type="ECO:0000256" key="2">
    <source>
        <dbReference type="ARBA" id="ARBA00023125"/>
    </source>
</evidence>
<dbReference type="PANTHER" id="PTHR43537:SF54">
    <property type="entry name" value="TRANSCRIPTIONAL REGULATOR, GNTR FAMILY"/>
    <property type="match status" value="1"/>
</dbReference>
<dbReference type="GO" id="GO:0003677">
    <property type="term" value="F:DNA binding"/>
    <property type="evidence" value="ECO:0007669"/>
    <property type="project" value="UniProtKB-KW"/>
</dbReference>
<organism evidence="5 6">
    <name type="scientific">Fictibacillus macauensis ZFHKF-1</name>
    <dbReference type="NCBI Taxonomy" id="1196324"/>
    <lineage>
        <taxon>Bacteria</taxon>
        <taxon>Bacillati</taxon>
        <taxon>Bacillota</taxon>
        <taxon>Bacilli</taxon>
        <taxon>Bacillales</taxon>
        <taxon>Fictibacillaceae</taxon>
        <taxon>Fictibacillus</taxon>
    </lineage>
</organism>
<dbReference type="PATRIC" id="fig|1196324.3.peg.1921"/>
<dbReference type="Pfam" id="PF00392">
    <property type="entry name" value="GntR"/>
    <property type="match status" value="1"/>
</dbReference>
<evidence type="ECO:0000313" key="6">
    <source>
        <dbReference type="Proteomes" id="UP000004080"/>
    </source>
</evidence>
<dbReference type="InterPro" id="IPR036388">
    <property type="entry name" value="WH-like_DNA-bd_sf"/>
</dbReference>
<sequence length="208" mass="23486">MSIASEKVYVEILRKLKTIIQEGGLQAGDKLPSERVLAHLVQAGRSSVREALRSLELLGLIETKRGEGTFIRPPSQHRLVEVLASFVLHDDATVKDLLQTRAMVIKECLSLGAYRMTREDEQALTNLLTSMKATEDTVLRSTLSLQFQESVIGMCGNQLLYRLWVELTSYEASLPIGSAFLDYDECMQLLQHLKNKDSDEAWRIFSRT</sequence>
<dbReference type="SUPFAM" id="SSF46785">
    <property type="entry name" value="Winged helix' DNA-binding domain"/>
    <property type="match status" value="1"/>
</dbReference>
<dbReference type="AlphaFoldDB" id="I8AIZ0"/>
<dbReference type="PROSITE" id="PS50949">
    <property type="entry name" value="HTH_GNTR"/>
    <property type="match status" value="1"/>
</dbReference>
<dbReference type="EMBL" id="AKKV01000025">
    <property type="protein sequence ID" value="EIT85444.1"/>
    <property type="molecule type" value="Genomic_DNA"/>
</dbReference>
<dbReference type="PRINTS" id="PR00035">
    <property type="entry name" value="HTHGNTR"/>
</dbReference>
<keyword evidence="3" id="KW-0804">Transcription</keyword>
<dbReference type="Gene3D" id="1.10.10.10">
    <property type="entry name" value="Winged helix-like DNA-binding domain superfamily/Winged helix DNA-binding domain"/>
    <property type="match status" value="1"/>
</dbReference>
<keyword evidence="1" id="KW-0805">Transcription regulation</keyword>
<feature type="domain" description="HTH gntR-type" evidence="4">
    <location>
        <begin position="6"/>
        <end position="74"/>
    </location>
</feature>
<dbReference type="STRING" id="1196324.A374_09413"/>
<dbReference type="CDD" id="cd07377">
    <property type="entry name" value="WHTH_GntR"/>
    <property type="match status" value="1"/>
</dbReference>
<dbReference type="eggNOG" id="COG2186">
    <property type="taxonomic scope" value="Bacteria"/>
</dbReference>
<comment type="caution">
    <text evidence="5">The sequence shown here is derived from an EMBL/GenBank/DDBJ whole genome shotgun (WGS) entry which is preliminary data.</text>
</comment>
<gene>
    <name evidence="5" type="ORF">A374_09413</name>
</gene>
<dbReference type="InterPro" id="IPR000524">
    <property type="entry name" value="Tscrpt_reg_HTH_GntR"/>
</dbReference>
<protein>
    <submittedName>
        <fullName evidence="5">GntR family transcriptional regulator</fullName>
    </submittedName>
</protein>
<name>I8AIZ0_9BACL</name>
<dbReference type="OrthoDB" id="9799482at2"/>
<accession>I8AIZ0</accession>
<dbReference type="Gene3D" id="1.20.120.530">
    <property type="entry name" value="GntR ligand-binding domain-like"/>
    <property type="match status" value="1"/>
</dbReference>